<keyword evidence="3" id="KW-1185">Reference proteome</keyword>
<organism evidence="2 3">
    <name type="scientific">Mycena sanguinolenta</name>
    <dbReference type="NCBI Taxonomy" id="230812"/>
    <lineage>
        <taxon>Eukaryota</taxon>
        <taxon>Fungi</taxon>
        <taxon>Dikarya</taxon>
        <taxon>Basidiomycota</taxon>
        <taxon>Agaricomycotina</taxon>
        <taxon>Agaricomycetes</taxon>
        <taxon>Agaricomycetidae</taxon>
        <taxon>Agaricales</taxon>
        <taxon>Marasmiineae</taxon>
        <taxon>Mycenaceae</taxon>
        <taxon>Mycena</taxon>
    </lineage>
</organism>
<dbReference type="OrthoDB" id="2657661at2759"/>
<feature type="transmembrane region" description="Helical" evidence="1">
    <location>
        <begin position="84"/>
        <end position="104"/>
    </location>
</feature>
<evidence type="ECO:0000256" key="1">
    <source>
        <dbReference type="SAM" id="Phobius"/>
    </source>
</evidence>
<name>A0A8H6YH39_9AGAR</name>
<dbReference type="AlphaFoldDB" id="A0A8H6YH39"/>
<proteinExistence type="predicted"/>
<keyword evidence="1" id="KW-0472">Membrane</keyword>
<dbReference type="EMBL" id="JACAZH010000008">
    <property type="protein sequence ID" value="KAF7361113.1"/>
    <property type="molecule type" value="Genomic_DNA"/>
</dbReference>
<feature type="transmembrane region" description="Helical" evidence="1">
    <location>
        <begin position="124"/>
        <end position="143"/>
    </location>
</feature>
<sequence length="219" mass="24289">MLIRLLSPLLFYAPHSQLLGLEALTVDGIIHSTGWALFVKGLNNEWQESIINAAVVLNANVGFLSIQSADQGGNFVSTRSPAQIASYVSILASIASMIIATFILNPTHPRLGLETLAVMYSLPYKMLIWSMVSFLTAFSFACFQKTSLITRTLVAVVWGIVAAFILWCAFKLWETRSCWASLRDLVSCLRCLSVESAEDEADPTHQEGIYQTREIYLFS</sequence>
<feature type="transmembrane region" description="Helical" evidence="1">
    <location>
        <begin position="155"/>
        <end position="173"/>
    </location>
</feature>
<gene>
    <name evidence="2" type="ORF">MSAN_01143000</name>
</gene>
<dbReference type="Proteomes" id="UP000623467">
    <property type="component" value="Unassembled WGS sequence"/>
</dbReference>
<keyword evidence="1" id="KW-1133">Transmembrane helix</keyword>
<evidence type="ECO:0000313" key="2">
    <source>
        <dbReference type="EMBL" id="KAF7361113.1"/>
    </source>
</evidence>
<reference evidence="2" key="1">
    <citation type="submission" date="2020-05" db="EMBL/GenBank/DDBJ databases">
        <title>Mycena genomes resolve the evolution of fungal bioluminescence.</title>
        <authorList>
            <person name="Tsai I.J."/>
        </authorList>
    </citation>
    <scope>NUCLEOTIDE SEQUENCE</scope>
    <source>
        <strain evidence="2">160909Yilan</strain>
    </source>
</reference>
<evidence type="ECO:0000313" key="3">
    <source>
        <dbReference type="Proteomes" id="UP000623467"/>
    </source>
</evidence>
<comment type="caution">
    <text evidence="2">The sequence shown here is derived from an EMBL/GenBank/DDBJ whole genome shotgun (WGS) entry which is preliminary data.</text>
</comment>
<accession>A0A8H6YH39</accession>
<protein>
    <submittedName>
        <fullName evidence="2">Uncharacterized protein</fullName>
    </submittedName>
</protein>
<keyword evidence="1" id="KW-0812">Transmembrane</keyword>